<dbReference type="PANTHER" id="PTHR30244:SF34">
    <property type="entry name" value="DTDP-4-AMINO-4,6-DIDEOXYGALACTOSE TRANSAMINASE"/>
    <property type="match status" value="1"/>
</dbReference>
<dbReference type="Gene3D" id="3.90.1150.10">
    <property type="entry name" value="Aspartate Aminotransferase, domain 1"/>
    <property type="match status" value="1"/>
</dbReference>
<reference evidence="5 6" key="1">
    <citation type="submission" date="2019-08" db="EMBL/GenBank/DDBJ databases">
        <title>Formosa sediminis sp. nov., isolated from marine sediment.</title>
        <authorList>
            <person name="Cao W.R."/>
        </authorList>
    </citation>
    <scope>NUCLEOTIDE SEQUENCE [LARGE SCALE GENOMIC DNA]</scope>
    <source>
        <strain evidence="5 6">1494</strain>
    </source>
</reference>
<protein>
    <submittedName>
        <fullName evidence="5">Pyridoxal phosphate-dependent aminotransferase</fullName>
    </submittedName>
</protein>
<dbReference type="Gene3D" id="3.40.640.10">
    <property type="entry name" value="Type I PLP-dependent aspartate aminotransferase-like (Major domain)"/>
    <property type="match status" value="1"/>
</dbReference>
<keyword evidence="3 4" id="KW-0663">Pyridoxal phosphate</keyword>
<keyword evidence="5" id="KW-0808">Transferase</keyword>
<dbReference type="InterPro" id="IPR015421">
    <property type="entry name" value="PyrdxlP-dep_Trfase_major"/>
</dbReference>
<dbReference type="AlphaFoldDB" id="A0A5D0GIZ0"/>
<keyword evidence="5" id="KW-0032">Aminotransferase</keyword>
<name>A0A5D0GIZ0_9FLAO</name>
<evidence type="ECO:0000313" key="5">
    <source>
        <dbReference type="EMBL" id="TYA58934.1"/>
    </source>
</evidence>
<dbReference type="PANTHER" id="PTHR30244">
    <property type="entry name" value="TRANSAMINASE"/>
    <property type="match status" value="1"/>
</dbReference>
<accession>A0A5D0GIZ0</accession>
<dbReference type="InterPro" id="IPR000653">
    <property type="entry name" value="DegT/StrS_aminotransferase"/>
</dbReference>
<dbReference type="OrthoDB" id="9810913at2"/>
<evidence type="ECO:0000256" key="4">
    <source>
        <dbReference type="RuleBase" id="RU004508"/>
    </source>
</evidence>
<evidence type="ECO:0000256" key="3">
    <source>
        <dbReference type="PIRSR" id="PIRSR000390-2"/>
    </source>
</evidence>
<dbReference type="GO" id="GO:0000271">
    <property type="term" value="P:polysaccharide biosynthetic process"/>
    <property type="evidence" value="ECO:0007669"/>
    <property type="project" value="TreeGrafter"/>
</dbReference>
<evidence type="ECO:0000313" key="6">
    <source>
        <dbReference type="Proteomes" id="UP000324550"/>
    </source>
</evidence>
<comment type="similarity">
    <text evidence="1 4">Belongs to the DegT/DnrJ/EryC1 family.</text>
</comment>
<keyword evidence="6" id="KW-1185">Reference proteome</keyword>
<dbReference type="Pfam" id="PF01041">
    <property type="entry name" value="DegT_DnrJ_EryC1"/>
    <property type="match status" value="1"/>
</dbReference>
<dbReference type="CDD" id="cd00616">
    <property type="entry name" value="AHBA_syn"/>
    <property type="match status" value="1"/>
</dbReference>
<dbReference type="Proteomes" id="UP000324550">
    <property type="component" value="Unassembled WGS sequence"/>
</dbReference>
<feature type="active site" description="Proton acceptor" evidence="2">
    <location>
        <position position="198"/>
    </location>
</feature>
<dbReference type="GO" id="GO:0008483">
    <property type="term" value="F:transaminase activity"/>
    <property type="evidence" value="ECO:0007669"/>
    <property type="project" value="UniProtKB-KW"/>
</dbReference>
<dbReference type="InterPro" id="IPR015424">
    <property type="entry name" value="PyrdxlP-dep_Trfase"/>
</dbReference>
<evidence type="ECO:0000256" key="1">
    <source>
        <dbReference type="ARBA" id="ARBA00037999"/>
    </source>
</evidence>
<dbReference type="SUPFAM" id="SSF53383">
    <property type="entry name" value="PLP-dependent transferases"/>
    <property type="match status" value="1"/>
</dbReference>
<comment type="caution">
    <text evidence="5">The sequence shown here is derived from an EMBL/GenBank/DDBJ whole genome shotgun (WGS) entry which is preliminary data.</text>
</comment>
<feature type="modified residue" description="N6-(pyridoxal phosphate)lysine" evidence="3">
    <location>
        <position position="198"/>
    </location>
</feature>
<dbReference type="RefSeq" id="WP_148452696.1">
    <property type="nucleotide sequence ID" value="NZ_VSFC01000012.1"/>
</dbReference>
<organism evidence="5 6">
    <name type="scientific">Formosa maritima</name>
    <dbReference type="NCBI Taxonomy" id="2592046"/>
    <lineage>
        <taxon>Bacteria</taxon>
        <taxon>Pseudomonadati</taxon>
        <taxon>Bacteroidota</taxon>
        <taxon>Flavobacteriia</taxon>
        <taxon>Flavobacteriales</taxon>
        <taxon>Flavobacteriaceae</taxon>
        <taxon>Formosa</taxon>
    </lineage>
</organism>
<dbReference type="EMBL" id="VSFC01000012">
    <property type="protein sequence ID" value="TYA58934.1"/>
    <property type="molecule type" value="Genomic_DNA"/>
</dbReference>
<sequence length="380" mass="42913">MAKKATLLNTKIWLSSPHMSGHEHKYIKEAFDTNWIAPLGPNVNGFEKDLEIYLGNETHVAALTTGTAAIHLALILLNIQENDEVICQTKTFAASINPVLYLGAKPVFVDSEKDTWNMCPVLLEQAILNRIKLGVKPKAVIVINLYGMPHKVKEIQNISKKYKIPIVEDSAEALGSSYNNKKCGTFGDLSVLSFNGNKIITTSGGGALVSKSKEIKTKTIYLATQAKEPGLEYSHVTTGYNYRMSNILAGIGRGQMEVLEAYVELRRKNYNYYLKHLKHLKVIKFLNEPEGFYSNRWLTCIELPTKQIRDELLKLLINNNIEARPSWKPMHLQPAFKHYPKYLNGISDKLYKKVLCLPSGSNLTKKELDRILTIIKQYFG</sequence>
<evidence type="ECO:0000256" key="2">
    <source>
        <dbReference type="PIRSR" id="PIRSR000390-1"/>
    </source>
</evidence>
<proteinExistence type="inferred from homology"/>
<dbReference type="PIRSF" id="PIRSF000390">
    <property type="entry name" value="PLP_StrS"/>
    <property type="match status" value="1"/>
</dbReference>
<gene>
    <name evidence="5" type="ORF">FVF61_01945</name>
</gene>
<dbReference type="InterPro" id="IPR015422">
    <property type="entry name" value="PyrdxlP-dep_Trfase_small"/>
</dbReference>
<dbReference type="GO" id="GO:0030170">
    <property type="term" value="F:pyridoxal phosphate binding"/>
    <property type="evidence" value="ECO:0007669"/>
    <property type="project" value="TreeGrafter"/>
</dbReference>